<dbReference type="CDD" id="cd07398">
    <property type="entry name" value="MPP_YbbF-LpxH"/>
    <property type="match status" value="1"/>
</dbReference>
<dbReference type="InterPro" id="IPR004843">
    <property type="entry name" value="Calcineurin-like_PHP"/>
</dbReference>
<dbReference type="PANTHER" id="PTHR34990">
    <property type="entry name" value="UDP-2,3-DIACYLGLUCOSAMINE HYDROLASE-RELATED"/>
    <property type="match status" value="1"/>
</dbReference>
<evidence type="ECO:0000256" key="1">
    <source>
        <dbReference type="ARBA" id="ARBA00022475"/>
    </source>
</evidence>
<keyword evidence="9" id="KW-1185">Reference proteome</keyword>
<name>S2DFI2_INDAL</name>
<gene>
    <name evidence="8" type="ORF">A33Q_3172</name>
</gene>
<keyword evidence="1" id="KW-1003">Cell membrane</keyword>
<dbReference type="AlphaFoldDB" id="S2DFI2"/>
<keyword evidence="5" id="KW-0472">Membrane</keyword>
<evidence type="ECO:0000256" key="5">
    <source>
        <dbReference type="ARBA" id="ARBA00023136"/>
    </source>
</evidence>
<reference evidence="8 9" key="1">
    <citation type="journal article" date="2013" name="Genome Announc.">
        <title>Draft Genome Sequence of Indibacter alkaliphilus Strain LW1T, Isolated from Lonar Lake, a Haloalkaline Lake in the Buldana District of Maharashtra, India.</title>
        <authorList>
            <person name="Singh A."/>
            <person name="Kumar Jangir P."/>
            <person name="Sharma R."/>
            <person name="Singh A."/>
            <person name="Kumar Pinnaka A."/>
            <person name="Shivaji S."/>
        </authorList>
    </citation>
    <scope>NUCLEOTIDE SEQUENCE [LARGE SCALE GENOMIC DNA]</scope>
    <source>
        <strain evidence="9">CCUG 57479 / KCTC 22604 / LW1</strain>
    </source>
</reference>
<keyword evidence="3" id="KW-0479">Metal-binding</keyword>
<keyword evidence="4 8" id="KW-0378">Hydrolase</keyword>
<dbReference type="GO" id="GO:0016020">
    <property type="term" value="C:membrane"/>
    <property type="evidence" value="ECO:0007669"/>
    <property type="project" value="GOC"/>
</dbReference>
<evidence type="ECO:0000259" key="7">
    <source>
        <dbReference type="Pfam" id="PF00149"/>
    </source>
</evidence>
<dbReference type="Proteomes" id="UP000006073">
    <property type="component" value="Unassembled WGS sequence"/>
</dbReference>
<dbReference type="STRING" id="1189612.A33Q_3172"/>
<dbReference type="GO" id="GO:0046872">
    <property type="term" value="F:metal ion binding"/>
    <property type="evidence" value="ECO:0007669"/>
    <property type="project" value="UniProtKB-KW"/>
</dbReference>
<accession>S2DFI2</accession>
<evidence type="ECO:0000256" key="4">
    <source>
        <dbReference type="ARBA" id="ARBA00022801"/>
    </source>
</evidence>
<proteinExistence type="predicted"/>
<dbReference type="Pfam" id="PF00149">
    <property type="entry name" value="Metallophos"/>
    <property type="match status" value="1"/>
</dbReference>
<sequence>MGKLFLYPHSNIFITKVYFAAMNIQLQGKKVFFASDFHLGAPDETSSKKREKRILHWLDSIEHEAAAIFLVGDIFDFWFEYNKVIPKGFVRFLGKVADLRDKNIPVIFFTGNHDLWMQDYFEKELDVPVHHHPIQLKIEGKNFLIGHGDGLGPGDAQYKILKQIFTNRIAKWLFRWLHPDIGVWLAQKWSSNSRISKIQKNENDFKGEDEWLWQYCHQVEKNQHFDYYVFGHRHIPLDLPVGEKSRYFNLGEWVSQYTYGVFDGKQFEIKSLEG</sequence>
<dbReference type="PANTHER" id="PTHR34990:SF1">
    <property type="entry name" value="UDP-2,3-DIACYLGLUCOSAMINE HYDROLASE"/>
    <property type="match status" value="1"/>
</dbReference>
<keyword evidence="6" id="KW-0464">Manganese</keyword>
<dbReference type="GO" id="GO:0009245">
    <property type="term" value="P:lipid A biosynthetic process"/>
    <property type="evidence" value="ECO:0007669"/>
    <property type="project" value="TreeGrafter"/>
</dbReference>
<dbReference type="EC" id="3.6.1.54" evidence="8"/>
<evidence type="ECO:0000256" key="2">
    <source>
        <dbReference type="ARBA" id="ARBA00022519"/>
    </source>
</evidence>
<dbReference type="Gene3D" id="3.60.21.10">
    <property type="match status" value="1"/>
</dbReference>
<feature type="domain" description="Calcineurin-like phosphoesterase" evidence="7">
    <location>
        <begin position="30"/>
        <end position="236"/>
    </location>
</feature>
<protein>
    <submittedName>
        <fullName evidence="8">UDP-2,3-diacylglucosamine diphosphatase</fullName>
        <ecNumber evidence="8">3.6.1.54</ecNumber>
    </submittedName>
</protein>
<dbReference type="EMBL" id="ALWO02000037">
    <property type="protein sequence ID" value="EOZ95810.1"/>
    <property type="molecule type" value="Genomic_DNA"/>
</dbReference>
<dbReference type="eggNOG" id="COG2908">
    <property type="taxonomic scope" value="Bacteria"/>
</dbReference>
<evidence type="ECO:0000256" key="6">
    <source>
        <dbReference type="ARBA" id="ARBA00023211"/>
    </source>
</evidence>
<dbReference type="GO" id="GO:0008758">
    <property type="term" value="F:UDP-2,3-diacylglucosamine hydrolase activity"/>
    <property type="evidence" value="ECO:0007669"/>
    <property type="project" value="TreeGrafter"/>
</dbReference>
<evidence type="ECO:0000313" key="9">
    <source>
        <dbReference type="Proteomes" id="UP000006073"/>
    </source>
</evidence>
<keyword evidence="2" id="KW-0997">Cell inner membrane</keyword>
<dbReference type="SUPFAM" id="SSF56300">
    <property type="entry name" value="Metallo-dependent phosphatases"/>
    <property type="match status" value="1"/>
</dbReference>
<dbReference type="InterPro" id="IPR043461">
    <property type="entry name" value="LpxH-like"/>
</dbReference>
<evidence type="ECO:0000256" key="3">
    <source>
        <dbReference type="ARBA" id="ARBA00022723"/>
    </source>
</evidence>
<comment type="caution">
    <text evidence="8">The sequence shown here is derived from an EMBL/GenBank/DDBJ whole genome shotgun (WGS) entry which is preliminary data.</text>
</comment>
<dbReference type="InterPro" id="IPR029052">
    <property type="entry name" value="Metallo-depent_PP-like"/>
</dbReference>
<evidence type="ECO:0000313" key="8">
    <source>
        <dbReference type="EMBL" id="EOZ95810.1"/>
    </source>
</evidence>
<organism evidence="8 9">
    <name type="scientific">Indibacter alkaliphilus (strain CCUG 57479 / KCTC 22604 / LW1)</name>
    <dbReference type="NCBI Taxonomy" id="1189612"/>
    <lineage>
        <taxon>Bacteria</taxon>
        <taxon>Pseudomonadati</taxon>
        <taxon>Bacteroidota</taxon>
        <taxon>Cytophagia</taxon>
        <taxon>Cytophagales</taxon>
        <taxon>Cyclobacteriaceae</taxon>
    </lineage>
</organism>